<dbReference type="InterPro" id="IPR050211">
    <property type="entry name" value="FOX_domain-containing"/>
</dbReference>
<keyword evidence="5" id="KW-1185">Reference proteome</keyword>
<name>A0A9D4BGY8_DREPO</name>
<comment type="subcellular location">
    <subcellularLocation>
        <location evidence="2">Nucleus</location>
    </subcellularLocation>
</comment>
<comment type="caution">
    <text evidence="4">The sequence shown here is derived from an EMBL/GenBank/DDBJ whole genome shotgun (WGS) entry which is preliminary data.</text>
</comment>
<dbReference type="InterPro" id="IPR018122">
    <property type="entry name" value="TF_fork_head_CS_1"/>
</dbReference>
<dbReference type="GO" id="GO:0000981">
    <property type="term" value="F:DNA-binding transcription factor activity, RNA polymerase II-specific"/>
    <property type="evidence" value="ECO:0007669"/>
    <property type="project" value="TreeGrafter"/>
</dbReference>
<sequence>MPRPGRNTYNDQKPPYSYIALTAMAISDSREKMLPLSDIYKFIMDKFPFYSTDGRVDSRENEANNIKNNLDRARLRLQQSAPSAVTTDYFPDPRDFLSPATRPQYKHSFSIDNIIGTPSKPSGDISPLTLMMSYRAGHQTDNEPICSLASSYGNLNFQQPLLPDSPVTPTALSAIHLLRENISYGKEHLRSPLSESETAKPRPAIVHSVDSLLKPAKQHAVPKGFNYHKNAGRDESKSYESSHIHRWPWPSGYGVRLGIGMSKVRAPWGAFVEGWMFVMGLVPMWPSREPRALNMNGYRLLSARRLA</sequence>
<evidence type="ECO:0000259" key="3">
    <source>
        <dbReference type="PROSITE" id="PS50039"/>
    </source>
</evidence>
<evidence type="ECO:0000256" key="1">
    <source>
        <dbReference type="ARBA" id="ARBA00023125"/>
    </source>
</evidence>
<gene>
    <name evidence="4" type="ORF">DPMN_082596</name>
</gene>
<evidence type="ECO:0000313" key="5">
    <source>
        <dbReference type="Proteomes" id="UP000828390"/>
    </source>
</evidence>
<dbReference type="Proteomes" id="UP000828390">
    <property type="component" value="Unassembled WGS sequence"/>
</dbReference>
<dbReference type="GO" id="GO:0009653">
    <property type="term" value="P:anatomical structure morphogenesis"/>
    <property type="evidence" value="ECO:0007669"/>
    <property type="project" value="TreeGrafter"/>
</dbReference>
<evidence type="ECO:0000256" key="2">
    <source>
        <dbReference type="PROSITE-ProRule" id="PRU00089"/>
    </source>
</evidence>
<keyword evidence="1 2" id="KW-0238">DNA-binding</keyword>
<reference evidence="4" key="2">
    <citation type="submission" date="2020-11" db="EMBL/GenBank/DDBJ databases">
        <authorList>
            <person name="McCartney M.A."/>
            <person name="Auch B."/>
            <person name="Kono T."/>
            <person name="Mallez S."/>
            <person name="Becker A."/>
            <person name="Gohl D.M."/>
            <person name="Silverstein K.A.T."/>
            <person name="Koren S."/>
            <person name="Bechman K.B."/>
            <person name="Herman A."/>
            <person name="Abrahante J.E."/>
            <person name="Garbe J."/>
        </authorList>
    </citation>
    <scope>NUCLEOTIDE SEQUENCE</scope>
    <source>
        <strain evidence="4">Duluth1</strain>
        <tissue evidence="4">Whole animal</tissue>
    </source>
</reference>
<dbReference type="Gene3D" id="1.10.10.10">
    <property type="entry name" value="Winged helix-like DNA-binding domain superfamily/Winged helix DNA-binding domain"/>
    <property type="match status" value="1"/>
</dbReference>
<reference evidence="4" key="1">
    <citation type="journal article" date="2019" name="bioRxiv">
        <title>The Genome of the Zebra Mussel, Dreissena polymorpha: A Resource for Invasive Species Research.</title>
        <authorList>
            <person name="McCartney M.A."/>
            <person name="Auch B."/>
            <person name="Kono T."/>
            <person name="Mallez S."/>
            <person name="Zhang Y."/>
            <person name="Obille A."/>
            <person name="Becker A."/>
            <person name="Abrahante J.E."/>
            <person name="Garbe J."/>
            <person name="Badalamenti J.P."/>
            <person name="Herman A."/>
            <person name="Mangelson H."/>
            <person name="Liachko I."/>
            <person name="Sullivan S."/>
            <person name="Sone E.D."/>
            <person name="Koren S."/>
            <person name="Silverstein K.A.T."/>
            <person name="Beckman K.B."/>
            <person name="Gohl D.M."/>
        </authorList>
    </citation>
    <scope>NUCLEOTIDE SEQUENCE</scope>
    <source>
        <strain evidence="4">Duluth1</strain>
        <tissue evidence="4">Whole animal</tissue>
    </source>
</reference>
<feature type="domain" description="Fork-head" evidence="3">
    <location>
        <begin position="13"/>
        <end position="70"/>
    </location>
</feature>
<keyword evidence="2" id="KW-0539">Nucleus</keyword>
<dbReference type="AlphaFoldDB" id="A0A9D4BGY8"/>
<dbReference type="PROSITE" id="PS00657">
    <property type="entry name" value="FORK_HEAD_1"/>
    <property type="match status" value="1"/>
</dbReference>
<dbReference type="GO" id="GO:0000978">
    <property type="term" value="F:RNA polymerase II cis-regulatory region sequence-specific DNA binding"/>
    <property type="evidence" value="ECO:0007669"/>
    <property type="project" value="TreeGrafter"/>
</dbReference>
<protein>
    <recommendedName>
        <fullName evidence="3">Fork-head domain-containing protein</fullName>
    </recommendedName>
</protein>
<dbReference type="SMART" id="SM00339">
    <property type="entry name" value="FH"/>
    <property type="match status" value="1"/>
</dbReference>
<dbReference type="InterPro" id="IPR036390">
    <property type="entry name" value="WH_DNA-bd_sf"/>
</dbReference>
<dbReference type="PROSITE" id="PS50039">
    <property type="entry name" value="FORK_HEAD_3"/>
    <property type="match status" value="1"/>
</dbReference>
<dbReference type="EMBL" id="JAIWYP010000016">
    <property type="protein sequence ID" value="KAH3695140.1"/>
    <property type="molecule type" value="Genomic_DNA"/>
</dbReference>
<accession>A0A9D4BGY8</accession>
<organism evidence="4 5">
    <name type="scientific">Dreissena polymorpha</name>
    <name type="common">Zebra mussel</name>
    <name type="synonym">Mytilus polymorpha</name>
    <dbReference type="NCBI Taxonomy" id="45954"/>
    <lineage>
        <taxon>Eukaryota</taxon>
        <taxon>Metazoa</taxon>
        <taxon>Spiralia</taxon>
        <taxon>Lophotrochozoa</taxon>
        <taxon>Mollusca</taxon>
        <taxon>Bivalvia</taxon>
        <taxon>Autobranchia</taxon>
        <taxon>Heteroconchia</taxon>
        <taxon>Euheterodonta</taxon>
        <taxon>Imparidentia</taxon>
        <taxon>Neoheterodontei</taxon>
        <taxon>Myida</taxon>
        <taxon>Dreissenoidea</taxon>
        <taxon>Dreissenidae</taxon>
        <taxon>Dreissena</taxon>
    </lineage>
</organism>
<dbReference type="InterPro" id="IPR036388">
    <property type="entry name" value="WH-like_DNA-bd_sf"/>
</dbReference>
<dbReference type="PANTHER" id="PTHR11829">
    <property type="entry name" value="FORKHEAD BOX PROTEIN"/>
    <property type="match status" value="1"/>
</dbReference>
<proteinExistence type="predicted"/>
<dbReference type="InterPro" id="IPR001766">
    <property type="entry name" value="Fork_head_dom"/>
</dbReference>
<dbReference type="PRINTS" id="PR00053">
    <property type="entry name" value="FORKHEAD"/>
</dbReference>
<evidence type="ECO:0000313" key="4">
    <source>
        <dbReference type="EMBL" id="KAH3695140.1"/>
    </source>
</evidence>
<dbReference type="GO" id="GO:0005634">
    <property type="term" value="C:nucleus"/>
    <property type="evidence" value="ECO:0007669"/>
    <property type="project" value="UniProtKB-SubCell"/>
</dbReference>
<dbReference type="GO" id="GO:0030154">
    <property type="term" value="P:cell differentiation"/>
    <property type="evidence" value="ECO:0007669"/>
    <property type="project" value="TreeGrafter"/>
</dbReference>
<dbReference type="PANTHER" id="PTHR11829:SF377">
    <property type="entry name" value="FORK HEAD DOMAIN-CONTAINING PROTEIN FD4-RELATED"/>
    <property type="match status" value="1"/>
</dbReference>
<feature type="DNA-binding region" description="Fork-head" evidence="2">
    <location>
        <begin position="13"/>
        <end position="70"/>
    </location>
</feature>
<dbReference type="SUPFAM" id="SSF46785">
    <property type="entry name" value="Winged helix' DNA-binding domain"/>
    <property type="match status" value="1"/>
</dbReference>
<dbReference type="Pfam" id="PF00250">
    <property type="entry name" value="Forkhead"/>
    <property type="match status" value="1"/>
</dbReference>